<dbReference type="OrthoDB" id="8141296at2"/>
<dbReference type="EMBL" id="JACYNN010000003">
    <property type="protein sequence ID" value="MBD8106117.1"/>
    <property type="molecule type" value="Genomic_DNA"/>
</dbReference>
<dbReference type="InterPro" id="IPR023346">
    <property type="entry name" value="Lysozyme-like_dom_sf"/>
</dbReference>
<evidence type="ECO:0000256" key="6">
    <source>
        <dbReference type="RuleBase" id="RU003788"/>
    </source>
</evidence>
<keyword evidence="4 6" id="KW-0378">Hydrolase</keyword>
<dbReference type="GeneID" id="67478254"/>
<dbReference type="Pfam" id="PF00959">
    <property type="entry name" value="Phage_lysozyme"/>
    <property type="match status" value="1"/>
</dbReference>
<dbReference type="GO" id="GO:0003796">
    <property type="term" value="F:lysozyme activity"/>
    <property type="evidence" value="ECO:0007669"/>
    <property type="project" value="UniProtKB-EC"/>
</dbReference>
<dbReference type="Gene3D" id="1.10.530.40">
    <property type="match status" value="1"/>
</dbReference>
<evidence type="ECO:0000313" key="9">
    <source>
        <dbReference type="EMBL" id="TKJ90806.1"/>
    </source>
</evidence>
<dbReference type="SUPFAM" id="SSF53955">
    <property type="entry name" value="Lysozyme-like"/>
    <property type="match status" value="1"/>
</dbReference>
<comment type="similarity">
    <text evidence="6">Belongs to the glycosyl hydrolase 24 family.</text>
</comment>
<reference evidence="9 10" key="1">
    <citation type="journal article" date="2019" name="Sci. Rep.">
        <title>Differences in resource use lead to coexistence of seed-transmitted microbial populations.</title>
        <authorList>
            <person name="Torres-Cortes G."/>
            <person name="Garcia B.J."/>
            <person name="Compant S."/>
            <person name="Rezki S."/>
            <person name="Jones P."/>
            <person name="Preveaux A."/>
            <person name="Briand M."/>
            <person name="Roulet A."/>
            <person name="Bouchez O."/>
            <person name="Jacobson D."/>
            <person name="Barret M."/>
        </authorList>
    </citation>
    <scope>NUCLEOTIDE SEQUENCE [LARGE SCALE GENOMIC DNA]</scope>
    <source>
        <strain evidence="9 10">CFBP13511</strain>
    </source>
</reference>
<dbReference type="PANTHER" id="PTHR38107">
    <property type="match status" value="1"/>
</dbReference>
<proteinExistence type="inferred from homology"/>
<dbReference type="InterPro" id="IPR002196">
    <property type="entry name" value="Glyco_hydro_24"/>
</dbReference>
<dbReference type="RefSeq" id="WP_118664768.1">
    <property type="nucleotide sequence ID" value="NZ_CP022725.1"/>
</dbReference>
<dbReference type="GO" id="GO:0031640">
    <property type="term" value="P:killing of cells of another organism"/>
    <property type="evidence" value="ECO:0007669"/>
    <property type="project" value="UniProtKB-KW"/>
</dbReference>
<name>A0A3S7S770_9GAMM</name>
<gene>
    <name evidence="9" type="ORF">EpCFBP13511_09980</name>
    <name evidence="8" type="ORF">IFT93_06705</name>
</gene>
<organism evidence="9 10">
    <name type="scientific">Erwinia persicina</name>
    <dbReference type="NCBI Taxonomy" id="55211"/>
    <lineage>
        <taxon>Bacteria</taxon>
        <taxon>Pseudomonadati</taxon>
        <taxon>Pseudomonadota</taxon>
        <taxon>Gammaproteobacteria</taxon>
        <taxon>Enterobacterales</taxon>
        <taxon>Erwiniaceae</taxon>
        <taxon>Erwinia</taxon>
    </lineage>
</organism>
<dbReference type="Proteomes" id="UP000661012">
    <property type="component" value="Unassembled WGS sequence"/>
</dbReference>
<keyword evidence="3 6" id="KW-0081">Bacteriolytic enzyme</keyword>
<evidence type="ECO:0000256" key="5">
    <source>
        <dbReference type="ARBA" id="ARBA00023295"/>
    </source>
</evidence>
<protein>
    <recommendedName>
        <fullName evidence="6">Lysozyme</fullName>
        <ecNumber evidence="6">3.2.1.17</ecNumber>
    </recommendedName>
</protein>
<dbReference type="InterPro" id="IPR051018">
    <property type="entry name" value="Bacteriophage_GH24"/>
</dbReference>
<accession>A0A3S7S770</accession>
<evidence type="ECO:0000256" key="3">
    <source>
        <dbReference type="ARBA" id="ARBA00022638"/>
    </source>
</evidence>
<feature type="chain" id="PRO_5030083822" description="Lysozyme" evidence="7">
    <location>
        <begin position="25"/>
        <end position="169"/>
    </location>
</feature>
<evidence type="ECO:0000256" key="4">
    <source>
        <dbReference type="ARBA" id="ARBA00022801"/>
    </source>
</evidence>
<dbReference type="CDD" id="cd16901">
    <property type="entry name" value="lyz_P1"/>
    <property type="match status" value="1"/>
</dbReference>
<comment type="caution">
    <text evidence="9">The sequence shown here is derived from an EMBL/GenBank/DDBJ whole genome shotgun (WGS) entry which is preliminary data.</text>
</comment>
<evidence type="ECO:0000313" key="11">
    <source>
        <dbReference type="Proteomes" id="UP000661012"/>
    </source>
</evidence>
<dbReference type="Proteomes" id="UP000306393">
    <property type="component" value="Unassembled WGS sequence"/>
</dbReference>
<dbReference type="PANTHER" id="PTHR38107:SF4">
    <property type="entry name" value="LYSOZYME"/>
    <property type="match status" value="1"/>
</dbReference>
<sequence>MNSPAKKCAVLIVLALAVTLPSFSTLQISGEGLQLLASAEGCRTSPYQCSAGVWTNGIGHTRGVTPVTAVSERQVAVNLIDDVQRVERGIARCLQVTMPQGVWDATVSFAFNVGVSAVCRSTYARLINQQQWRAACDQLMRWVYVAGVRNKGIEARRSAERALCLKGVG</sequence>
<evidence type="ECO:0000313" key="8">
    <source>
        <dbReference type="EMBL" id="MBD8106117.1"/>
    </source>
</evidence>
<evidence type="ECO:0000256" key="1">
    <source>
        <dbReference type="ARBA" id="ARBA00000632"/>
    </source>
</evidence>
<keyword evidence="11" id="KW-1185">Reference proteome</keyword>
<reference evidence="8 11" key="2">
    <citation type="journal article" date="2020" name="FEMS Microbiol. Ecol.">
        <title>Temporal dynamics of bacterial communities during seed development and maturation.</title>
        <authorList>
            <person name="Chesneau G."/>
            <person name="Torres-Cortes G."/>
            <person name="Briand M."/>
            <person name="Darrasse A."/>
            <person name="Preveaux A."/>
            <person name="Marais C."/>
            <person name="Jacques M.A."/>
            <person name="Shade A."/>
            <person name="Barret M."/>
        </authorList>
    </citation>
    <scope>NUCLEOTIDE SEQUENCE [LARGE SCALE GENOMIC DNA]</scope>
    <source>
        <strain evidence="8 11">CFBP13732</strain>
    </source>
</reference>
<dbReference type="AlphaFoldDB" id="A0A3S7S770"/>
<dbReference type="InterPro" id="IPR034690">
    <property type="entry name" value="Endolysin_T4_type"/>
</dbReference>
<dbReference type="EC" id="3.2.1.17" evidence="6"/>
<dbReference type="EMBL" id="QGAC01000008">
    <property type="protein sequence ID" value="TKJ90806.1"/>
    <property type="molecule type" value="Genomic_DNA"/>
</dbReference>
<dbReference type="GO" id="GO:0009253">
    <property type="term" value="P:peptidoglycan catabolic process"/>
    <property type="evidence" value="ECO:0007669"/>
    <property type="project" value="InterPro"/>
</dbReference>
<evidence type="ECO:0000256" key="7">
    <source>
        <dbReference type="SAM" id="SignalP"/>
    </source>
</evidence>
<evidence type="ECO:0000313" key="10">
    <source>
        <dbReference type="Proteomes" id="UP000306393"/>
    </source>
</evidence>
<feature type="signal peptide" evidence="7">
    <location>
        <begin position="1"/>
        <end position="24"/>
    </location>
</feature>
<evidence type="ECO:0000256" key="2">
    <source>
        <dbReference type="ARBA" id="ARBA00022529"/>
    </source>
</evidence>
<keyword evidence="5 6" id="KW-0326">Glycosidase</keyword>
<comment type="catalytic activity">
    <reaction evidence="1 6">
        <text>Hydrolysis of (1-&gt;4)-beta-linkages between N-acetylmuramic acid and N-acetyl-D-glucosamine residues in a peptidoglycan and between N-acetyl-D-glucosamine residues in chitodextrins.</text>
        <dbReference type="EC" id="3.2.1.17"/>
    </reaction>
</comment>
<keyword evidence="7" id="KW-0732">Signal</keyword>
<dbReference type="KEGG" id="epe:CI789_15690"/>
<dbReference type="GO" id="GO:0016998">
    <property type="term" value="P:cell wall macromolecule catabolic process"/>
    <property type="evidence" value="ECO:0007669"/>
    <property type="project" value="InterPro"/>
</dbReference>
<dbReference type="HAMAP" id="MF_04110">
    <property type="entry name" value="ENDOLYSIN_T4"/>
    <property type="match status" value="1"/>
</dbReference>
<dbReference type="InterPro" id="IPR023347">
    <property type="entry name" value="Lysozyme_dom_sf"/>
</dbReference>
<dbReference type="GO" id="GO:0042742">
    <property type="term" value="P:defense response to bacterium"/>
    <property type="evidence" value="ECO:0007669"/>
    <property type="project" value="UniProtKB-KW"/>
</dbReference>
<dbReference type="STRING" id="1219360.GCA_001571305_02540"/>
<keyword evidence="2 6" id="KW-0929">Antimicrobial</keyword>